<comment type="caution">
    <text evidence="1">The sequence shown here is derived from an EMBL/GenBank/DDBJ whole genome shotgun (WGS) entry which is preliminary data.</text>
</comment>
<dbReference type="AlphaFoldDB" id="A0A8J4RJL7"/>
<reference evidence="1" key="1">
    <citation type="submission" date="2020-03" db="EMBL/GenBank/DDBJ databases">
        <title>Castanea mollissima Vanexum genome sequencing.</title>
        <authorList>
            <person name="Staton M."/>
        </authorList>
    </citation>
    <scope>NUCLEOTIDE SEQUENCE</scope>
    <source>
        <tissue evidence="1">Leaf</tissue>
    </source>
</reference>
<proteinExistence type="predicted"/>
<protein>
    <submittedName>
        <fullName evidence="1">Uncharacterized protein</fullName>
    </submittedName>
</protein>
<evidence type="ECO:0000313" key="1">
    <source>
        <dbReference type="EMBL" id="KAF3967475.1"/>
    </source>
</evidence>
<keyword evidence="2" id="KW-1185">Reference proteome</keyword>
<dbReference type="Proteomes" id="UP000737018">
    <property type="component" value="Unassembled WGS sequence"/>
</dbReference>
<accession>A0A8J4RJL7</accession>
<evidence type="ECO:0000313" key="2">
    <source>
        <dbReference type="Proteomes" id="UP000737018"/>
    </source>
</evidence>
<dbReference type="EMBL" id="JRKL02000893">
    <property type="protein sequence ID" value="KAF3967475.1"/>
    <property type="molecule type" value="Genomic_DNA"/>
</dbReference>
<sequence>MLLTLDPRVRNVIAHVVEAFAACPHLHVDHHTPFSRTQCSIRAQLTCATVTRSRSSSHANQTNLPDLFLSFFHKNPKVLRSS</sequence>
<organism evidence="1 2">
    <name type="scientific">Castanea mollissima</name>
    <name type="common">Chinese chestnut</name>
    <dbReference type="NCBI Taxonomy" id="60419"/>
    <lineage>
        <taxon>Eukaryota</taxon>
        <taxon>Viridiplantae</taxon>
        <taxon>Streptophyta</taxon>
        <taxon>Embryophyta</taxon>
        <taxon>Tracheophyta</taxon>
        <taxon>Spermatophyta</taxon>
        <taxon>Magnoliopsida</taxon>
        <taxon>eudicotyledons</taxon>
        <taxon>Gunneridae</taxon>
        <taxon>Pentapetalae</taxon>
        <taxon>rosids</taxon>
        <taxon>fabids</taxon>
        <taxon>Fagales</taxon>
        <taxon>Fagaceae</taxon>
        <taxon>Castanea</taxon>
    </lineage>
</organism>
<name>A0A8J4RJL7_9ROSI</name>
<gene>
    <name evidence="1" type="ORF">CMV_008529</name>
</gene>